<feature type="domain" description="SEA" evidence="13">
    <location>
        <begin position="310"/>
        <end position="417"/>
    </location>
</feature>
<evidence type="ECO:0000256" key="10">
    <source>
        <dbReference type="ARBA" id="ARBA00023273"/>
    </source>
</evidence>
<dbReference type="PANTHER" id="PTHR12199:SF4">
    <property type="entry name" value="INTERPHOTORECEPTOR MATRIX PROTEOGLYCAN 2"/>
    <property type="match status" value="1"/>
</dbReference>
<evidence type="ECO:0000256" key="4">
    <source>
        <dbReference type="ARBA" id="ARBA00022525"/>
    </source>
</evidence>
<evidence type="ECO:0000313" key="14">
    <source>
        <dbReference type="EMBL" id="KAG7467196.1"/>
    </source>
</evidence>
<evidence type="ECO:0000256" key="5">
    <source>
        <dbReference type="ARBA" id="ARBA00022530"/>
    </source>
</evidence>
<keyword evidence="12" id="KW-1133">Transmembrane helix</keyword>
<dbReference type="PANTHER" id="PTHR12199">
    <property type="entry name" value="INTERPHOTORECEPTOR MATRIX PROTEOGLYCAN"/>
    <property type="match status" value="1"/>
</dbReference>
<evidence type="ECO:0000256" key="12">
    <source>
        <dbReference type="SAM" id="Phobius"/>
    </source>
</evidence>
<gene>
    <name evidence="14" type="ORF">MATL_G00150840</name>
</gene>
<keyword evidence="7" id="KW-0732">Signal</keyword>
<feature type="compositionally biased region" description="Basic and acidic residues" evidence="11">
    <location>
        <begin position="152"/>
        <end position="161"/>
    </location>
</feature>
<evidence type="ECO:0000256" key="6">
    <source>
        <dbReference type="ARBA" id="ARBA00022674"/>
    </source>
</evidence>
<dbReference type="SMART" id="SM00200">
    <property type="entry name" value="SEA"/>
    <property type="match status" value="1"/>
</dbReference>
<evidence type="ECO:0000256" key="7">
    <source>
        <dbReference type="ARBA" id="ARBA00022729"/>
    </source>
</evidence>
<evidence type="ECO:0000256" key="8">
    <source>
        <dbReference type="ARBA" id="ARBA00022737"/>
    </source>
</evidence>
<accession>A0A9D3PS29</accession>
<evidence type="ECO:0000256" key="3">
    <source>
        <dbReference type="ARBA" id="ARBA00004593"/>
    </source>
</evidence>
<name>A0A9D3PS29_MEGAT</name>
<dbReference type="EMBL" id="JAFDVH010000012">
    <property type="protein sequence ID" value="KAG7467196.1"/>
    <property type="molecule type" value="Genomic_DNA"/>
</dbReference>
<keyword evidence="10" id="KW-0966">Cell projection</keyword>
<feature type="region of interest" description="Disordered" evidence="11">
    <location>
        <begin position="72"/>
        <end position="99"/>
    </location>
</feature>
<comment type="subcellular location">
    <subcellularLocation>
        <location evidence="2">Cell projection</location>
        <location evidence="2">Cilium</location>
        <location evidence="2">Photoreceptor outer segment</location>
    </subcellularLocation>
    <subcellularLocation>
        <location evidence="1">Photoreceptor inner segment</location>
    </subcellularLocation>
    <subcellularLocation>
        <location evidence="3">Secreted</location>
        <location evidence="3">Extracellular space</location>
        <location evidence="3">Extracellular matrix</location>
        <location evidence="3">Interphotoreceptor matrix</location>
    </subcellularLocation>
</comment>
<dbReference type="GO" id="GO:0001917">
    <property type="term" value="C:photoreceptor inner segment"/>
    <property type="evidence" value="ECO:0007669"/>
    <property type="project" value="UniProtKB-SubCell"/>
</dbReference>
<keyword evidence="12" id="KW-0812">Transmembrane</keyword>
<keyword evidence="6" id="KW-0358">Heparin-binding</keyword>
<feature type="transmembrane region" description="Helical" evidence="12">
    <location>
        <begin position="507"/>
        <end position="531"/>
    </location>
</feature>
<evidence type="ECO:0000256" key="9">
    <source>
        <dbReference type="ARBA" id="ARBA00023180"/>
    </source>
</evidence>
<dbReference type="PROSITE" id="PS50024">
    <property type="entry name" value="SEA"/>
    <property type="match status" value="1"/>
</dbReference>
<sequence>MEMDTVEPPVIEAFTDVPPFLEPTVEEGGGEIQIAEEEEGTEPAVPLPTESLTIEISKEDLAEDEILVVPLTTRGPLATQPQSTDSPTALSPERESPFTRVSYFVPEEEESVTSMTESPTTVLYLPDHTTTGATSDDIPNFKIQPPSPEESPEAKEGKESVETPLPMEPSLSTASIPVANGSDSVETKTTLSSLPPFYQPTFRSIEDLLSESLPPFENAEDAGIMVDPSLFTLPYEPEHQEDQDSATMLEIRTYGPDSLNIKDPDLSYDVLHYTGESHAEEERNGYPSSGVQGTNMAGVALPNSGSPRGRALMVFFSLRVTNMIFSEDLFNKSSPEYKALEQRFLELSNLSNFQNLEILNFRNGSIVVNSRMKFAKPVPRGVTNAVYLILENFCNTAYQTMNLAIDKYSLDVESGDRADPCKFQACNEFSQCKVNRWSGEAECVCNAGYFSVDGLPCQSICDLQPDFCLNDGKCDIIPGQGAICRCRVGENWWYRGEHCEEYVSEPLVVGIAIASVVGFLLVASGIIFFLARTLRDQYDKDDTEDPMGYGDSAPSLEKATKYNPMYESDCTTGYSHYYKRYTEAPCYSAASAEASTDFSSEEIRHIYENSELTKEEIQDRIRIIELYAKDRQFADFVRQHQVAMDLQRESSST</sequence>
<dbReference type="InterPro" id="IPR000082">
    <property type="entry name" value="SEA_dom"/>
</dbReference>
<proteinExistence type="predicted"/>
<feature type="region of interest" description="Disordered" evidence="11">
    <location>
        <begin position="124"/>
        <end position="197"/>
    </location>
</feature>
<keyword evidence="12" id="KW-0472">Membrane</keyword>
<keyword evidence="4" id="KW-0964">Secreted</keyword>
<keyword evidence="15" id="KW-1185">Reference proteome</keyword>
<evidence type="ECO:0000256" key="1">
    <source>
        <dbReference type="ARBA" id="ARBA00004437"/>
    </source>
</evidence>
<dbReference type="GO" id="GO:0033165">
    <property type="term" value="C:interphotoreceptor matrix"/>
    <property type="evidence" value="ECO:0007669"/>
    <property type="project" value="UniProtKB-SubCell"/>
</dbReference>
<dbReference type="InterPro" id="IPR039861">
    <property type="entry name" value="IMPG"/>
</dbReference>
<evidence type="ECO:0000259" key="13">
    <source>
        <dbReference type="PROSITE" id="PS50024"/>
    </source>
</evidence>
<dbReference type="GO" id="GO:0007601">
    <property type="term" value="P:visual perception"/>
    <property type="evidence" value="ECO:0007669"/>
    <property type="project" value="InterPro"/>
</dbReference>
<feature type="compositionally biased region" description="Polar residues" evidence="11">
    <location>
        <begin position="170"/>
        <end position="193"/>
    </location>
</feature>
<keyword evidence="9" id="KW-0325">Glycoprotein</keyword>
<dbReference type="GO" id="GO:0001750">
    <property type="term" value="C:photoreceptor outer segment"/>
    <property type="evidence" value="ECO:0007669"/>
    <property type="project" value="UniProtKB-SubCell"/>
</dbReference>
<evidence type="ECO:0000256" key="2">
    <source>
        <dbReference type="ARBA" id="ARBA00004504"/>
    </source>
</evidence>
<evidence type="ECO:0000256" key="11">
    <source>
        <dbReference type="SAM" id="MobiDB-lite"/>
    </source>
</evidence>
<dbReference type="GO" id="GO:0005540">
    <property type="term" value="F:hyaluronic acid binding"/>
    <property type="evidence" value="ECO:0007669"/>
    <property type="project" value="TreeGrafter"/>
</dbReference>
<dbReference type="AlphaFoldDB" id="A0A9D3PS29"/>
<dbReference type="GO" id="GO:0008201">
    <property type="term" value="F:heparin binding"/>
    <property type="evidence" value="ECO:0007669"/>
    <property type="project" value="UniProtKB-KW"/>
</dbReference>
<dbReference type="InterPro" id="IPR036364">
    <property type="entry name" value="SEA_dom_sf"/>
</dbReference>
<feature type="compositionally biased region" description="Polar residues" evidence="11">
    <location>
        <begin position="79"/>
        <end position="89"/>
    </location>
</feature>
<evidence type="ECO:0000313" key="15">
    <source>
        <dbReference type="Proteomes" id="UP001046870"/>
    </source>
</evidence>
<dbReference type="Pfam" id="PF01390">
    <property type="entry name" value="SEA"/>
    <property type="match status" value="1"/>
</dbReference>
<dbReference type="SUPFAM" id="SSF82671">
    <property type="entry name" value="SEA domain"/>
    <property type="match status" value="1"/>
</dbReference>
<dbReference type="OrthoDB" id="9908153at2759"/>
<keyword evidence="5" id="KW-0272">Extracellular matrix</keyword>
<keyword evidence="8" id="KW-0677">Repeat</keyword>
<reference evidence="14" key="1">
    <citation type="submission" date="2021-01" db="EMBL/GenBank/DDBJ databases">
        <authorList>
            <person name="Zahm M."/>
            <person name="Roques C."/>
            <person name="Cabau C."/>
            <person name="Klopp C."/>
            <person name="Donnadieu C."/>
            <person name="Jouanno E."/>
            <person name="Lampietro C."/>
            <person name="Louis A."/>
            <person name="Herpin A."/>
            <person name="Echchiki A."/>
            <person name="Berthelot C."/>
            <person name="Parey E."/>
            <person name="Roest-Crollius H."/>
            <person name="Braasch I."/>
            <person name="Postlethwait J."/>
            <person name="Bobe J."/>
            <person name="Montfort J."/>
            <person name="Bouchez O."/>
            <person name="Begum T."/>
            <person name="Mejri S."/>
            <person name="Adams A."/>
            <person name="Chen W.-J."/>
            <person name="Guiguen Y."/>
        </authorList>
    </citation>
    <scope>NUCLEOTIDE SEQUENCE</scope>
    <source>
        <strain evidence="14">YG-15Mar2019-1</strain>
        <tissue evidence="14">Brain</tissue>
    </source>
</reference>
<dbReference type="Proteomes" id="UP001046870">
    <property type="component" value="Chromosome 12"/>
</dbReference>
<protein>
    <recommendedName>
        <fullName evidence="13">SEA domain-containing protein</fullName>
    </recommendedName>
</protein>
<organism evidence="14 15">
    <name type="scientific">Megalops atlanticus</name>
    <name type="common">Tarpon</name>
    <name type="synonym">Clupea gigantea</name>
    <dbReference type="NCBI Taxonomy" id="7932"/>
    <lineage>
        <taxon>Eukaryota</taxon>
        <taxon>Metazoa</taxon>
        <taxon>Chordata</taxon>
        <taxon>Craniata</taxon>
        <taxon>Vertebrata</taxon>
        <taxon>Euteleostomi</taxon>
        <taxon>Actinopterygii</taxon>
        <taxon>Neopterygii</taxon>
        <taxon>Teleostei</taxon>
        <taxon>Elopiformes</taxon>
        <taxon>Megalopidae</taxon>
        <taxon>Megalops</taxon>
    </lineage>
</organism>
<comment type="caution">
    <text evidence="14">The sequence shown here is derived from an EMBL/GenBank/DDBJ whole genome shotgun (WGS) entry which is preliminary data.</text>
</comment>